<gene>
    <name evidence="4" type="ORF">CONLIGDRAFT_196606</name>
</gene>
<dbReference type="InterPro" id="IPR052099">
    <property type="entry name" value="Regulatory_TF_Diverse"/>
</dbReference>
<proteinExistence type="predicted"/>
<feature type="compositionally biased region" description="Basic and acidic residues" evidence="2">
    <location>
        <begin position="391"/>
        <end position="403"/>
    </location>
</feature>
<feature type="compositionally biased region" description="Gly residues" evidence="2">
    <location>
        <begin position="212"/>
        <end position="222"/>
    </location>
</feature>
<protein>
    <recommendedName>
        <fullName evidence="3">BHLH domain-containing protein</fullName>
    </recommendedName>
</protein>
<feature type="region of interest" description="Disordered" evidence="2">
    <location>
        <begin position="62"/>
        <end position="91"/>
    </location>
</feature>
<evidence type="ECO:0000313" key="4">
    <source>
        <dbReference type="EMBL" id="OIW33830.1"/>
    </source>
</evidence>
<evidence type="ECO:0000256" key="1">
    <source>
        <dbReference type="SAM" id="Coils"/>
    </source>
</evidence>
<accession>A0A1J7J255</accession>
<evidence type="ECO:0000259" key="3">
    <source>
        <dbReference type="PROSITE" id="PS50888"/>
    </source>
</evidence>
<dbReference type="Pfam" id="PF00010">
    <property type="entry name" value="HLH"/>
    <property type="match status" value="1"/>
</dbReference>
<evidence type="ECO:0000256" key="2">
    <source>
        <dbReference type="SAM" id="MobiDB-lite"/>
    </source>
</evidence>
<feature type="compositionally biased region" description="Low complexity" evidence="2">
    <location>
        <begin position="233"/>
        <end position="252"/>
    </location>
</feature>
<dbReference type="SUPFAM" id="SSF47459">
    <property type="entry name" value="HLH, helix-loop-helix DNA-binding domain"/>
    <property type="match status" value="1"/>
</dbReference>
<feature type="domain" description="BHLH" evidence="3">
    <location>
        <begin position="348"/>
        <end position="419"/>
    </location>
</feature>
<feature type="compositionally biased region" description="Low complexity" evidence="2">
    <location>
        <begin position="376"/>
        <end position="387"/>
    </location>
</feature>
<feature type="compositionally biased region" description="Basic and acidic residues" evidence="2">
    <location>
        <begin position="318"/>
        <end position="328"/>
    </location>
</feature>
<dbReference type="CDD" id="cd11395">
    <property type="entry name" value="bHLHzip_SREBP_like"/>
    <property type="match status" value="1"/>
</dbReference>
<feature type="region of interest" description="Disordered" evidence="2">
    <location>
        <begin position="376"/>
        <end position="403"/>
    </location>
</feature>
<keyword evidence="1" id="KW-0175">Coiled coil</keyword>
<dbReference type="AlphaFoldDB" id="A0A1J7J255"/>
<feature type="region of interest" description="Disordered" evidence="2">
    <location>
        <begin position="134"/>
        <end position="154"/>
    </location>
</feature>
<keyword evidence="5" id="KW-1185">Reference proteome</keyword>
<dbReference type="PANTHER" id="PTHR47336">
    <property type="entry name" value="TRANSCRIPTION FACTOR HMS1-RELATED"/>
    <property type="match status" value="1"/>
</dbReference>
<dbReference type="STRING" id="1408157.A0A1J7J255"/>
<dbReference type="InParanoid" id="A0A1J7J255"/>
<dbReference type="GO" id="GO:0046983">
    <property type="term" value="F:protein dimerization activity"/>
    <property type="evidence" value="ECO:0007669"/>
    <property type="project" value="InterPro"/>
</dbReference>
<dbReference type="SMART" id="SM00353">
    <property type="entry name" value="HLH"/>
    <property type="match status" value="1"/>
</dbReference>
<feature type="region of interest" description="Disordered" evidence="2">
    <location>
        <begin position="194"/>
        <end position="252"/>
    </location>
</feature>
<feature type="region of interest" description="Disordered" evidence="2">
    <location>
        <begin position="278"/>
        <end position="355"/>
    </location>
</feature>
<feature type="compositionally biased region" description="Polar residues" evidence="2">
    <location>
        <begin position="62"/>
        <end position="77"/>
    </location>
</feature>
<dbReference type="Gene3D" id="4.10.280.10">
    <property type="entry name" value="Helix-loop-helix DNA-binding domain"/>
    <property type="match status" value="1"/>
</dbReference>
<dbReference type="InterPro" id="IPR036638">
    <property type="entry name" value="HLH_DNA-bd_sf"/>
</dbReference>
<dbReference type="PANTHER" id="PTHR47336:SF2">
    <property type="entry name" value="TRANSCRIPTION FACTOR HMS1-RELATED"/>
    <property type="match status" value="1"/>
</dbReference>
<organism evidence="4 5">
    <name type="scientific">Coniochaeta ligniaria NRRL 30616</name>
    <dbReference type="NCBI Taxonomy" id="1408157"/>
    <lineage>
        <taxon>Eukaryota</taxon>
        <taxon>Fungi</taxon>
        <taxon>Dikarya</taxon>
        <taxon>Ascomycota</taxon>
        <taxon>Pezizomycotina</taxon>
        <taxon>Sordariomycetes</taxon>
        <taxon>Sordariomycetidae</taxon>
        <taxon>Coniochaetales</taxon>
        <taxon>Coniochaetaceae</taxon>
        <taxon>Coniochaeta</taxon>
    </lineage>
</organism>
<dbReference type="InterPro" id="IPR011598">
    <property type="entry name" value="bHLH_dom"/>
</dbReference>
<name>A0A1J7J255_9PEZI</name>
<reference evidence="4 5" key="1">
    <citation type="submission" date="2016-10" db="EMBL/GenBank/DDBJ databases">
        <title>Draft genome sequence of Coniochaeta ligniaria NRRL30616, a lignocellulolytic fungus for bioabatement of inhibitors in plant biomass hydrolysates.</title>
        <authorList>
            <consortium name="DOE Joint Genome Institute"/>
            <person name="Jimenez D.J."/>
            <person name="Hector R.E."/>
            <person name="Riley R."/>
            <person name="Sun H."/>
            <person name="Grigoriev I.V."/>
            <person name="Van Elsas J.D."/>
            <person name="Nichols N.N."/>
        </authorList>
    </citation>
    <scope>NUCLEOTIDE SEQUENCE [LARGE SCALE GENOMIC DNA]</scope>
    <source>
        <strain evidence="4 5">NRRL 30616</strain>
    </source>
</reference>
<feature type="compositionally biased region" description="Low complexity" evidence="2">
    <location>
        <begin position="306"/>
        <end position="316"/>
    </location>
</feature>
<feature type="compositionally biased region" description="Polar residues" evidence="2">
    <location>
        <begin position="194"/>
        <end position="205"/>
    </location>
</feature>
<feature type="coiled-coil region" evidence="1">
    <location>
        <begin position="409"/>
        <end position="436"/>
    </location>
</feature>
<feature type="compositionally biased region" description="Basic and acidic residues" evidence="2">
    <location>
        <begin position="335"/>
        <end position="355"/>
    </location>
</feature>
<dbReference type="Proteomes" id="UP000182658">
    <property type="component" value="Unassembled WGS sequence"/>
</dbReference>
<dbReference type="EMBL" id="KV875094">
    <property type="protein sequence ID" value="OIW33830.1"/>
    <property type="molecule type" value="Genomic_DNA"/>
</dbReference>
<dbReference type="PROSITE" id="PS50888">
    <property type="entry name" value="BHLH"/>
    <property type="match status" value="1"/>
</dbReference>
<sequence>MDDDQYDQYDDSFYIAESGWPEVRDFTDLFRRFCPPRLTMLGAREETVFDGTLSPDDQVTFSGADSAVGSANHTMASTGPGRNRDRTAPPYSYASTISSARTGSRVPGHTNTGPPISYQYYEPATTGADDAWTTTSTSASGSNSMYSSDNNNVSESPFGSHNVVANPQHLQQQYAQLESQTSYMPPLASQSYAQNPLNLHTNPSWGNDFGFDEGGGGTGGTAGFNFSPTSALSGSGSNIDGSSGSPEMSGGSEVNFNGTAGLANSGFANYASASVSSAPVSPAVFRERHDSKRAKKAGKEARKDSISTSASSSARGGADGKQKRELRSASRTSKNKQERSAETTEEQKSRNSHNLVEKQYRNRLNAQFEDLLQVLPESASSGGPSPEGDGGDGRAKIGDKKRMSKAEVLDLARQRILYLEEENKKIERENDDLRRRSVG</sequence>
<evidence type="ECO:0000313" key="5">
    <source>
        <dbReference type="Proteomes" id="UP000182658"/>
    </source>
</evidence>
<dbReference type="OrthoDB" id="3542681at2759"/>